<reference evidence="5 6" key="1">
    <citation type="journal article" date="2018" name="Front. Microbiol.">
        <title>Prospects for Fungal Bioremediation of Acidic Radioactive Waste Sites: Characterization and Genome Sequence of Rhodotorula taiwanensis MD1149.</title>
        <authorList>
            <person name="Tkavc R."/>
            <person name="Matrosova V.Y."/>
            <person name="Grichenko O.E."/>
            <person name="Gostincar C."/>
            <person name="Volpe R.P."/>
            <person name="Klimenkova P."/>
            <person name="Gaidamakova E.K."/>
            <person name="Zhou C.E."/>
            <person name="Stewart B.J."/>
            <person name="Lyman M.G."/>
            <person name="Malfatti S.A."/>
            <person name="Rubinfeld B."/>
            <person name="Courtot M."/>
            <person name="Singh J."/>
            <person name="Dalgard C.L."/>
            <person name="Hamilton T."/>
            <person name="Frey K.G."/>
            <person name="Gunde-Cimerman N."/>
            <person name="Dugan L."/>
            <person name="Daly M.J."/>
        </authorList>
    </citation>
    <scope>NUCLEOTIDE SEQUENCE [LARGE SCALE GENOMIC DNA]</scope>
    <source>
        <strain evidence="5 6">MD1149</strain>
    </source>
</reference>
<evidence type="ECO:0000313" key="5">
    <source>
        <dbReference type="EMBL" id="POY70565.1"/>
    </source>
</evidence>
<dbReference type="GO" id="GO:0005634">
    <property type="term" value="C:nucleus"/>
    <property type="evidence" value="ECO:0007669"/>
    <property type="project" value="TreeGrafter"/>
</dbReference>
<dbReference type="Gene3D" id="3.90.79.10">
    <property type="entry name" value="Nucleoside Triphosphate Pyrophosphohydrolase"/>
    <property type="match status" value="1"/>
</dbReference>
<dbReference type="PROSITE" id="PS51462">
    <property type="entry name" value="NUDIX"/>
    <property type="match status" value="1"/>
</dbReference>
<dbReference type="PANTHER" id="PTHR12629:SF0">
    <property type="entry name" value="DIPHOSPHOINOSITOL-POLYPHOSPHATE DIPHOSPHATASE"/>
    <property type="match status" value="1"/>
</dbReference>
<dbReference type="SUPFAM" id="SSF55811">
    <property type="entry name" value="Nudix"/>
    <property type="match status" value="1"/>
</dbReference>
<dbReference type="GO" id="GO:1901911">
    <property type="term" value="P:adenosine 5'-(hexahydrogen pentaphosphate) catabolic process"/>
    <property type="evidence" value="ECO:0007669"/>
    <property type="project" value="TreeGrafter"/>
</dbReference>
<dbReference type="AlphaFoldDB" id="A0A2S5B1E5"/>
<sequence length="265" mass="28570">MASPRAVSVAIIFALAPTDSDSNSTSLHPHAADSDEEPTFLLVSSRKRKNRYVFPKGGIEYGERPAEAAEREAWEEAGLRQGTAKHLAHLLLLKDPSAHILSPTKDVDSASFVASCQYSFELFFLPPPPNPPASASPSVRTADDRIPNSNGEVQVSGTASSSESSIAAPTNGAAASNHSRLPASDSDPPPVPVSSLPEPYLSTYLSPDWPEAAERDRILVRGWDALQQAVCWGRREDVMRTAIDEARKWIQDEWDPSATLEGGDA</sequence>
<dbReference type="OrthoDB" id="2011998at2759"/>
<comment type="caution">
    <text evidence="5">The sequence shown here is derived from an EMBL/GenBank/DDBJ whole genome shotgun (WGS) entry which is preliminary data.</text>
</comment>
<dbReference type="GO" id="GO:0005737">
    <property type="term" value="C:cytoplasm"/>
    <property type="evidence" value="ECO:0007669"/>
    <property type="project" value="TreeGrafter"/>
</dbReference>
<dbReference type="STRING" id="741276.A0A2S5B1E5"/>
<gene>
    <name evidence="5" type="ORF">BMF94_6480</name>
</gene>
<feature type="domain" description="Nudix hydrolase" evidence="4">
    <location>
        <begin position="2"/>
        <end position="188"/>
    </location>
</feature>
<name>A0A2S5B1E5_9BASI</name>
<dbReference type="PANTHER" id="PTHR12629">
    <property type="entry name" value="DIPHOSPHOINOSITOL POLYPHOSPHATE PHOSPHOHYDROLASE"/>
    <property type="match status" value="1"/>
</dbReference>
<feature type="region of interest" description="Disordered" evidence="3">
    <location>
        <begin position="129"/>
        <end position="195"/>
    </location>
</feature>
<dbReference type="GO" id="GO:0071543">
    <property type="term" value="P:diphosphoinositol polyphosphate metabolic process"/>
    <property type="evidence" value="ECO:0007669"/>
    <property type="project" value="TreeGrafter"/>
</dbReference>
<proteinExistence type="predicted"/>
<evidence type="ECO:0000313" key="6">
    <source>
        <dbReference type="Proteomes" id="UP000237144"/>
    </source>
</evidence>
<feature type="region of interest" description="Disordered" evidence="3">
    <location>
        <begin position="19"/>
        <end position="38"/>
    </location>
</feature>
<evidence type="ECO:0000256" key="3">
    <source>
        <dbReference type="SAM" id="MobiDB-lite"/>
    </source>
</evidence>
<dbReference type="GO" id="GO:0008486">
    <property type="term" value="F:diphosphoinositol-polyphosphate diphosphatase activity"/>
    <property type="evidence" value="ECO:0007669"/>
    <property type="project" value="TreeGrafter"/>
</dbReference>
<dbReference type="InterPro" id="IPR000086">
    <property type="entry name" value="NUDIX_hydrolase_dom"/>
</dbReference>
<feature type="compositionally biased region" description="Low complexity" evidence="3">
    <location>
        <begin position="156"/>
        <end position="168"/>
    </location>
</feature>
<keyword evidence="1" id="KW-0479">Metal-binding</keyword>
<dbReference type="InterPro" id="IPR020084">
    <property type="entry name" value="NUDIX_hydrolase_CS"/>
</dbReference>
<dbReference type="InterPro" id="IPR015797">
    <property type="entry name" value="NUDIX_hydrolase-like_dom_sf"/>
</dbReference>
<dbReference type="GO" id="GO:0034431">
    <property type="term" value="F:bis(5'-adenosyl)-hexaphosphatase activity"/>
    <property type="evidence" value="ECO:0007669"/>
    <property type="project" value="TreeGrafter"/>
</dbReference>
<organism evidence="5 6">
    <name type="scientific">Rhodotorula taiwanensis</name>
    <dbReference type="NCBI Taxonomy" id="741276"/>
    <lineage>
        <taxon>Eukaryota</taxon>
        <taxon>Fungi</taxon>
        <taxon>Dikarya</taxon>
        <taxon>Basidiomycota</taxon>
        <taxon>Pucciniomycotina</taxon>
        <taxon>Microbotryomycetes</taxon>
        <taxon>Sporidiobolales</taxon>
        <taxon>Sporidiobolaceae</taxon>
        <taxon>Rhodotorula</taxon>
    </lineage>
</organism>
<evidence type="ECO:0000259" key="4">
    <source>
        <dbReference type="PROSITE" id="PS51462"/>
    </source>
</evidence>
<dbReference type="GO" id="GO:1901909">
    <property type="term" value="P:diadenosine hexaphosphate catabolic process"/>
    <property type="evidence" value="ECO:0007669"/>
    <property type="project" value="TreeGrafter"/>
</dbReference>
<dbReference type="EMBL" id="PJQD01000115">
    <property type="protein sequence ID" value="POY70565.1"/>
    <property type="molecule type" value="Genomic_DNA"/>
</dbReference>
<dbReference type="Proteomes" id="UP000237144">
    <property type="component" value="Unassembled WGS sequence"/>
</dbReference>
<evidence type="ECO:0000256" key="2">
    <source>
        <dbReference type="ARBA" id="ARBA00022801"/>
    </source>
</evidence>
<dbReference type="GO" id="GO:1901907">
    <property type="term" value="P:diadenosine pentaphosphate catabolic process"/>
    <property type="evidence" value="ECO:0007669"/>
    <property type="project" value="TreeGrafter"/>
</dbReference>
<keyword evidence="2 5" id="KW-0378">Hydrolase</keyword>
<dbReference type="Pfam" id="PF00293">
    <property type="entry name" value="NUDIX"/>
    <property type="match status" value="1"/>
</dbReference>
<dbReference type="GO" id="GO:0000298">
    <property type="term" value="F:endopolyphosphatase activity"/>
    <property type="evidence" value="ECO:0007669"/>
    <property type="project" value="TreeGrafter"/>
</dbReference>
<keyword evidence="6" id="KW-1185">Reference proteome</keyword>
<dbReference type="PROSITE" id="PS00893">
    <property type="entry name" value="NUDIX_BOX"/>
    <property type="match status" value="1"/>
</dbReference>
<accession>A0A2S5B1E5</accession>
<dbReference type="GO" id="GO:0046872">
    <property type="term" value="F:metal ion binding"/>
    <property type="evidence" value="ECO:0007669"/>
    <property type="project" value="UniProtKB-KW"/>
</dbReference>
<evidence type="ECO:0000256" key="1">
    <source>
        <dbReference type="ARBA" id="ARBA00022723"/>
    </source>
</evidence>
<dbReference type="GO" id="GO:0034432">
    <property type="term" value="F:bis(5'-adenosyl)-pentaphosphatase activity"/>
    <property type="evidence" value="ECO:0007669"/>
    <property type="project" value="TreeGrafter"/>
</dbReference>
<protein>
    <submittedName>
        <fullName evidence="5">NUDIX hydrolase</fullName>
    </submittedName>
</protein>